<dbReference type="PANTHER" id="PTHR42948:SF1">
    <property type="entry name" value="TRANSPORTER"/>
    <property type="match status" value="1"/>
</dbReference>
<feature type="transmembrane region" description="Helical" evidence="6">
    <location>
        <begin position="188"/>
        <end position="208"/>
    </location>
</feature>
<feature type="transmembrane region" description="Helical" evidence="6">
    <location>
        <begin position="400"/>
        <end position="424"/>
    </location>
</feature>
<organism evidence="7 8">
    <name type="scientific">Fulvivirga lutea</name>
    <dbReference type="NCBI Taxonomy" id="2810512"/>
    <lineage>
        <taxon>Bacteria</taxon>
        <taxon>Pseudomonadati</taxon>
        <taxon>Bacteroidota</taxon>
        <taxon>Cytophagia</taxon>
        <taxon>Cytophagales</taxon>
        <taxon>Fulvivirgaceae</taxon>
        <taxon>Fulvivirga</taxon>
    </lineage>
</organism>
<proteinExistence type="predicted"/>
<evidence type="ECO:0000256" key="6">
    <source>
        <dbReference type="SAM" id="Phobius"/>
    </source>
</evidence>
<feature type="transmembrane region" description="Helical" evidence="6">
    <location>
        <begin position="372"/>
        <end position="394"/>
    </location>
</feature>
<evidence type="ECO:0000313" key="7">
    <source>
        <dbReference type="EMBL" id="QSE96484.1"/>
    </source>
</evidence>
<feature type="transmembrane region" description="Helical" evidence="6">
    <location>
        <begin position="445"/>
        <end position="464"/>
    </location>
</feature>
<keyword evidence="8" id="KW-1185">Reference proteome</keyword>
<keyword evidence="4 6" id="KW-1133">Transmembrane helix</keyword>
<feature type="transmembrane region" description="Helical" evidence="6">
    <location>
        <begin position="525"/>
        <end position="544"/>
    </location>
</feature>
<evidence type="ECO:0000256" key="5">
    <source>
        <dbReference type="ARBA" id="ARBA00023136"/>
    </source>
</evidence>
<dbReference type="RefSeq" id="WP_205721000.1">
    <property type="nucleotide sequence ID" value="NZ_CP070608.1"/>
</dbReference>
<accession>A0A974WF10</accession>
<feature type="transmembrane region" description="Helical" evidence="6">
    <location>
        <begin position="237"/>
        <end position="262"/>
    </location>
</feature>
<evidence type="ECO:0000256" key="2">
    <source>
        <dbReference type="ARBA" id="ARBA00022448"/>
    </source>
</evidence>
<dbReference type="EMBL" id="CP070608">
    <property type="protein sequence ID" value="QSE96484.1"/>
    <property type="molecule type" value="Genomic_DNA"/>
</dbReference>
<keyword evidence="5 6" id="KW-0472">Membrane</keyword>
<dbReference type="GO" id="GO:0016020">
    <property type="term" value="C:membrane"/>
    <property type="evidence" value="ECO:0007669"/>
    <property type="project" value="UniProtKB-SubCell"/>
</dbReference>
<dbReference type="PANTHER" id="PTHR42948">
    <property type="entry name" value="TRANSPORTER"/>
    <property type="match status" value="1"/>
</dbReference>
<feature type="transmembrane region" description="Helical" evidence="6">
    <location>
        <begin position="322"/>
        <end position="351"/>
    </location>
</feature>
<sequence>MSSTKEAWGSRLGLILAMAGNSVGLGNFLRFPVQAINNGGGTFIIPYLVCFVLMGIPLLWIEWSMGRFGGRHGHHSTPFILNSMSSKPIWKYIGVFGIFTNIAVAAYYCYIESWTLSYAIHSIKGTFSSLSQSSIALFFDDYINLSTSFLGIPSEAVFFFIICVVINTYILSKGLAGIEKVAKIGMPLLILFGIFLAFKGLTIGTTAVSEQFPLANAWDGLNYLWTPQYDSLLRPGIWLAAAGQIFFTLSVGMGTIHCYAAYVKSKDDIALNATTAGFTNEFVEIVLGSLIVIPIAAGYFGLDWIKEHMSFGMAFQTMPFLFNQWGAVLASVAGVFWFGLLFFAGITSSLAMGTPWMGFMSDEFGWNKIKGAISFGLMVLALGLPCVLFYKYGYFEQYDYWAGTVSLVIFALAETILFAWIFGLTKGWKEITTGADMTVPTIFKFIIKYITPVLLIGVFLGALITPVNNNWIDAFSYLTTNGSWPFDGQSLILQITNTEKYHALSLATDPQAIELIKKEIFYSNLARTVLLLLFIGITALVYFAHKRRSKSI</sequence>
<feature type="transmembrane region" description="Helical" evidence="6">
    <location>
        <begin position="156"/>
        <end position="176"/>
    </location>
</feature>
<dbReference type="KEGG" id="fuv:JR347_12845"/>
<feature type="transmembrane region" description="Helical" evidence="6">
    <location>
        <begin position="12"/>
        <end position="31"/>
    </location>
</feature>
<gene>
    <name evidence="7" type="ORF">JR347_12845</name>
</gene>
<name>A0A974WF10_9BACT</name>
<feature type="transmembrane region" description="Helical" evidence="6">
    <location>
        <begin position="282"/>
        <end position="302"/>
    </location>
</feature>
<reference evidence="7" key="1">
    <citation type="submission" date="2021-02" db="EMBL/GenBank/DDBJ databases">
        <title>Fulvivirga sp. S481 isolated from sea water.</title>
        <authorList>
            <person name="Bae S.S."/>
            <person name="Baek K."/>
        </authorList>
    </citation>
    <scope>NUCLEOTIDE SEQUENCE</scope>
    <source>
        <strain evidence="7">S481</strain>
    </source>
</reference>
<dbReference type="InterPro" id="IPR037272">
    <property type="entry name" value="SNS_sf"/>
</dbReference>
<comment type="subcellular location">
    <subcellularLocation>
        <location evidence="1">Membrane</location>
        <topology evidence="1">Multi-pass membrane protein</topology>
    </subcellularLocation>
</comment>
<evidence type="ECO:0000256" key="3">
    <source>
        <dbReference type="ARBA" id="ARBA00022692"/>
    </source>
</evidence>
<dbReference type="InterPro" id="IPR000175">
    <property type="entry name" value="Na/ntran_symport"/>
</dbReference>
<evidence type="ECO:0000256" key="4">
    <source>
        <dbReference type="ARBA" id="ARBA00022989"/>
    </source>
</evidence>
<evidence type="ECO:0000256" key="1">
    <source>
        <dbReference type="ARBA" id="ARBA00004141"/>
    </source>
</evidence>
<feature type="transmembrane region" description="Helical" evidence="6">
    <location>
        <begin position="43"/>
        <end position="61"/>
    </location>
</feature>
<dbReference type="PRINTS" id="PR00176">
    <property type="entry name" value="NANEUSMPORT"/>
</dbReference>
<dbReference type="SUPFAM" id="SSF161070">
    <property type="entry name" value="SNF-like"/>
    <property type="match status" value="1"/>
</dbReference>
<keyword evidence="3 6" id="KW-0812">Transmembrane</keyword>
<dbReference type="Pfam" id="PF00209">
    <property type="entry name" value="SNF"/>
    <property type="match status" value="2"/>
</dbReference>
<evidence type="ECO:0000313" key="8">
    <source>
        <dbReference type="Proteomes" id="UP000662783"/>
    </source>
</evidence>
<dbReference type="Proteomes" id="UP000662783">
    <property type="component" value="Chromosome"/>
</dbReference>
<dbReference type="PROSITE" id="PS50267">
    <property type="entry name" value="NA_NEUROTRAN_SYMP_3"/>
    <property type="match status" value="1"/>
</dbReference>
<keyword evidence="2" id="KW-0813">Transport</keyword>
<feature type="transmembrane region" description="Helical" evidence="6">
    <location>
        <begin position="89"/>
        <end position="108"/>
    </location>
</feature>
<protein>
    <submittedName>
        <fullName evidence="7">Sodium:calcium symporter</fullName>
    </submittedName>
</protein>
<dbReference type="AlphaFoldDB" id="A0A974WF10"/>